<reference evidence="1" key="1">
    <citation type="journal article" date="2013" name="BMC Genomics">
        <title>Unscrambling butterfly oogenesis.</title>
        <authorList>
            <person name="Carter J.M."/>
            <person name="Baker S.C."/>
            <person name="Pink R."/>
            <person name="Carter D.R."/>
            <person name="Collins A."/>
            <person name="Tomlin J."/>
            <person name="Gibbs M."/>
            <person name="Breuker C.J."/>
        </authorList>
    </citation>
    <scope>NUCLEOTIDE SEQUENCE</scope>
    <source>
        <tissue evidence="1">Ovary</tissue>
    </source>
</reference>
<name>S4NX57_9NEOP</name>
<dbReference type="AlphaFoldDB" id="S4NX57"/>
<sequence>MPCDSYFDVLFPTVLKTFSLPEALYTYNRWSEIVPLYPVPKPDCLSEPQPVCNNRRRRSLVYLSRSQNFNRKLIRYFKFFLDHI</sequence>
<reference evidence="1" key="2">
    <citation type="submission" date="2013-05" db="EMBL/GenBank/DDBJ databases">
        <authorList>
            <person name="Carter J.-M."/>
            <person name="Baker S.C."/>
            <person name="Pink R."/>
            <person name="Carter D.R.F."/>
            <person name="Collins A."/>
            <person name="Tomlin J."/>
            <person name="Gibbs M."/>
            <person name="Breuker C.J."/>
        </authorList>
    </citation>
    <scope>NUCLEOTIDE SEQUENCE</scope>
    <source>
        <tissue evidence="1">Ovary</tissue>
    </source>
</reference>
<proteinExistence type="predicted"/>
<organism evidence="1">
    <name type="scientific">Pararge aegeria</name>
    <name type="common">speckled wood butterfly</name>
    <dbReference type="NCBI Taxonomy" id="116150"/>
    <lineage>
        <taxon>Eukaryota</taxon>
        <taxon>Metazoa</taxon>
        <taxon>Ecdysozoa</taxon>
        <taxon>Arthropoda</taxon>
        <taxon>Hexapoda</taxon>
        <taxon>Insecta</taxon>
        <taxon>Pterygota</taxon>
        <taxon>Neoptera</taxon>
        <taxon>Endopterygota</taxon>
        <taxon>Lepidoptera</taxon>
        <taxon>Glossata</taxon>
        <taxon>Ditrysia</taxon>
        <taxon>Papilionoidea</taxon>
        <taxon>Nymphalidae</taxon>
        <taxon>Satyrinae</taxon>
        <taxon>Satyrini</taxon>
        <taxon>Parargina</taxon>
        <taxon>Pararge</taxon>
    </lineage>
</organism>
<accession>S4NX57</accession>
<evidence type="ECO:0000313" key="1">
    <source>
        <dbReference type="EMBL" id="JAA81664.1"/>
    </source>
</evidence>
<protein>
    <submittedName>
        <fullName evidence="1">Uncharacterized protein</fullName>
    </submittedName>
</protein>
<dbReference type="EMBL" id="GAIX01010896">
    <property type="protein sequence ID" value="JAA81664.1"/>
    <property type="molecule type" value="Transcribed_RNA"/>
</dbReference>